<evidence type="ECO:0000313" key="3">
    <source>
        <dbReference type="EMBL" id="OJJ49882.1"/>
    </source>
</evidence>
<dbReference type="GeneID" id="34608492"/>
<dbReference type="Proteomes" id="UP000184188">
    <property type="component" value="Unassembled WGS sequence"/>
</dbReference>
<keyword evidence="4" id="KW-1185">Reference proteome</keyword>
<evidence type="ECO:0000256" key="2">
    <source>
        <dbReference type="SAM" id="Phobius"/>
    </source>
</evidence>
<reference evidence="4" key="1">
    <citation type="journal article" date="2017" name="Genome Biol.">
        <title>Comparative genomics reveals high biological diversity and specific adaptations in the industrially and medically important fungal genus Aspergillus.</title>
        <authorList>
            <person name="de Vries R.P."/>
            <person name="Riley R."/>
            <person name="Wiebenga A."/>
            <person name="Aguilar-Osorio G."/>
            <person name="Amillis S."/>
            <person name="Uchima C.A."/>
            <person name="Anderluh G."/>
            <person name="Asadollahi M."/>
            <person name="Askin M."/>
            <person name="Barry K."/>
            <person name="Battaglia E."/>
            <person name="Bayram O."/>
            <person name="Benocci T."/>
            <person name="Braus-Stromeyer S.A."/>
            <person name="Caldana C."/>
            <person name="Canovas D."/>
            <person name="Cerqueira G.C."/>
            <person name="Chen F."/>
            <person name="Chen W."/>
            <person name="Choi C."/>
            <person name="Clum A."/>
            <person name="Dos Santos R.A."/>
            <person name="Damasio A.R."/>
            <person name="Diallinas G."/>
            <person name="Emri T."/>
            <person name="Fekete E."/>
            <person name="Flipphi M."/>
            <person name="Freyberg S."/>
            <person name="Gallo A."/>
            <person name="Gournas C."/>
            <person name="Habgood R."/>
            <person name="Hainaut M."/>
            <person name="Harispe M.L."/>
            <person name="Henrissat B."/>
            <person name="Hilden K.S."/>
            <person name="Hope R."/>
            <person name="Hossain A."/>
            <person name="Karabika E."/>
            <person name="Karaffa L."/>
            <person name="Karanyi Z."/>
            <person name="Krasevec N."/>
            <person name="Kuo A."/>
            <person name="Kusch H."/>
            <person name="LaButti K."/>
            <person name="Lagendijk E.L."/>
            <person name="Lapidus A."/>
            <person name="Levasseur A."/>
            <person name="Lindquist E."/>
            <person name="Lipzen A."/>
            <person name="Logrieco A.F."/>
            <person name="MacCabe A."/>
            <person name="Maekelae M.R."/>
            <person name="Malavazi I."/>
            <person name="Melin P."/>
            <person name="Meyer V."/>
            <person name="Mielnichuk N."/>
            <person name="Miskei M."/>
            <person name="Molnar A.P."/>
            <person name="Mule G."/>
            <person name="Ngan C.Y."/>
            <person name="Orejas M."/>
            <person name="Orosz E."/>
            <person name="Ouedraogo J.P."/>
            <person name="Overkamp K.M."/>
            <person name="Park H.-S."/>
            <person name="Perrone G."/>
            <person name="Piumi F."/>
            <person name="Punt P.J."/>
            <person name="Ram A.F."/>
            <person name="Ramon A."/>
            <person name="Rauscher S."/>
            <person name="Record E."/>
            <person name="Riano-Pachon D.M."/>
            <person name="Robert V."/>
            <person name="Roehrig J."/>
            <person name="Ruller R."/>
            <person name="Salamov A."/>
            <person name="Salih N.S."/>
            <person name="Samson R.A."/>
            <person name="Sandor E."/>
            <person name="Sanguinetti M."/>
            <person name="Schuetze T."/>
            <person name="Sepcic K."/>
            <person name="Shelest E."/>
            <person name="Sherlock G."/>
            <person name="Sophianopoulou V."/>
            <person name="Squina F.M."/>
            <person name="Sun H."/>
            <person name="Susca A."/>
            <person name="Todd R.B."/>
            <person name="Tsang A."/>
            <person name="Unkles S.E."/>
            <person name="van de Wiele N."/>
            <person name="van Rossen-Uffink D."/>
            <person name="Oliveira J.V."/>
            <person name="Vesth T.C."/>
            <person name="Visser J."/>
            <person name="Yu J.-H."/>
            <person name="Zhou M."/>
            <person name="Andersen M.R."/>
            <person name="Archer D.B."/>
            <person name="Baker S.E."/>
            <person name="Benoit I."/>
            <person name="Brakhage A.A."/>
            <person name="Braus G.H."/>
            <person name="Fischer R."/>
            <person name="Frisvad J.C."/>
            <person name="Goldman G.H."/>
            <person name="Houbraken J."/>
            <person name="Oakley B."/>
            <person name="Pocsi I."/>
            <person name="Scazzocchio C."/>
            <person name="Seiboth B."/>
            <person name="vanKuyk P.A."/>
            <person name="Wortman J."/>
            <person name="Dyer P.S."/>
            <person name="Grigoriev I.V."/>
        </authorList>
    </citation>
    <scope>NUCLEOTIDE SEQUENCE [LARGE SCALE GENOMIC DNA]</scope>
    <source>
        <strain evidence="4">CBS 506.65</strain>
    </source>
</reference>
<dbReference type="AlphaFoldDB" id="A0A1L9SRP0"/>
<dbReference type="OrthoDB" id="3926760at2759"/>
<protein>
    <submittedName>
        <fullName evidence="3">Uncharacterized protein</fullName>
    </submittedName>
</protein>
<dbReference type="EMBL" id="KV878337">
    <property type="protein sequence ID" value="OJJ49882.1"/>
    <property type="molecule type" value="Genomic_DNA"/>
</dbReference>
<feature type="transmembrane region" description="Helical" evidence="2">
    <location>
        <begin position="6"/>
        <end position="24"/>
    </location>
</feature>
<keyword evidence="2" id="KW-1133">Transmembrane helix</keyword>
<organism evidence="3 4">
    <name type="scientific">Penicilliopsis zonata CBS 506.65</name>
    <dbReference type="NCBI Taxonomy" id="1073090"/>
    <lineage>
        <taxon>Eukaryota</taxon>
        <taxon>Fungi</taxon>
        <taxon>Dikarya</taxon>
        <taxon>Ascomycota</taxon>
        <taxon>Pezizomycotina</taxon>
        <taxon>Eurotiomycetes</taxon>
        <taxon>Eurotiomycetidae</taxon>
        <taxon>Eurotiales</taxon>
        <taxon>Aspergillaceae</taxon>
        <taxon>Penicilliopsis</taxon>
    </lineage>
</organism>
<proteinExistence type="predicted"/>
<keyword evidence="2" id="KW-0472">Membrane</keyword>
<keyword evidence="2" id="KW-0812">Transmembrane</keyword>
<feature type="region of interest" description="Disordered" evidence="1">
    <location>
        <begin position="185"/>
        <end position="236"/>
    </location>
</feature>
<gene>
    <name evidence="3" type="ORF">ASPZODRAFT_128439</name>
</gene>
<dbReference type="VEuPathDB" id="FungiDB:ASPZODRAFT_128439"/>
<sequence>MPAPVAKGIIITVSVIVAAGIAIYESPQFRQWVNNSRRKVAVALHNLGDEIYPRESSPLREDISMSEEVSPDAEERRRIAREEILRRGVEARRRKRGTSSLGSFDALVDKDGNLRKSAMLGVPDDTIASSTAVDVAGIQSLVGEGNPKDTSPAVAETESQYNQELPEAIGSDGLHLEISSEMSPISGPLLDLTPTSEAPDHPFSMGSSQTEDGLSETYYAHPDHTTTNNTMSSSSSPFADALQYVAHQEDSSAASTTGSYSHIDEAATDTLSDDTLSEIGVPTDGIATPASWSEVGSVISGDDMGHH</sequence>
<evidence type="ECO:0000313" key="4">
    <source>
        <dbReference type="Proteomes" id="UP000184188"/>
    </source>
</evidence>
<feature type="region of interest" description="Disordered" evidence="1">
    <location>
        <begin position="275"/>
        <end position="307"/>
    </location>
</feature>
<name>A0A1L9SRP0_9EURO</name>
<accession>A0A1L9SRP0</accession>
<dbReference type="RefSeq" id="XP_022584392.1">
    <property type="nucleotide sequence ID" value="XM_022722027.1"/>
</dbReference>
<evidence type="ECO:0000256" key="1">
    <source>
        <dbReference type="SAM" id="MobiDB-lite"/>
    </source>
</evidence>
<feature type="compositionally biased region" description="Low complexity" evidence="1">
    <location>
        <begin position="225"/>
        <end position="236"/>
    </location>
</feature>